<evidence type="ECO:0000313" key="6">
    <source>
        <dbReference type="Proteomes" id="UP001237642"/>
    </source>
</evidence>
<dbReference type="EMBL" id="JAUIZM010000009">
    <property type="protein sequence ID" value="KAK1364147.1"/>
    <property type="molecule type" value="Genomic_DNA"/>
</dbReference>
<dbReference type="InterPro" id="IPR010285">
    <property type="entry name" value="DNA_helicase_pif1-like_DEAD"/>
</dbReference>
<keyword evidence="1 5" id="KW-0347">Helicase</keyword>
<evidence type="ECO:0000256" key="2">
    <source>
        <dbReference type="SAM" id="MobiDB-lite"/>
    </source>
</evidence>
<name>A0AAD8HAK4_9APIA</name>
<dbReference type="Gene3D" id="3.40.50.300">
    <property type="entry name" value="P-loop containing nucleotide triphosphate hydrolases"/>
    <property type="match status" value="1"/>
</dbReference>
<dbReference type="GO" id="GO:0005524">
    <property type="term" value="F:ATP binding"/>
    <property type="evidence" value="ECO:0007669"/>
    <property type="project" value="UniProtKB-KW"/>
</dbReference>
<feature type="region of interest" description="Disordered" evidence="2">
    <location>
        <begin position="1"/>
        <end position="93"/>
    </location>
</feature>
<evidence type="ECO:0000259" key="3">
    <source>
        <dbReference type="Pfam" id="PF05970"/>
    </source>
</evidence>
<sequence>MYPTHPMHQMDESINNSLKSITQKGSKRPPTSNQSSPTSSKPVLKRRHGSPSQTNNALRSLDLNLESQQSNTTGSGNTDVVTPTPDRHPLKFSSNVVHDSVLNRRLNPIQKFAKSPSNIHYHDKNKENLPPNTGKQISKLNGETLFSDKSKFVLIGNFLLIYKTFVAPRTPLGISQSPSLTPQSGLTQRSLLISASKPLSAPLILDQNVSRSEQPVSTSSIRSDRSSLAQRSNFDYLHKKINVISNISPSARRLAEVDLQSVNSHVSKPAQSNLKVQTSASHKNIFHLPASSVLTKVHPGSSKSSNILSVDCYGRKNKDDVQAKSNATKSSETPHITQIPMNLKQLNAYSSLTNEDIEHSKMTIYPNHQSDKTEDNYASTSGTKNLLNTFNAAAGDDDGQSTDFATQDDEDFQLDLQSEYLSDDSSDEMDILPEELPLRMKQSNVRAKVAKDQENEEESKHRAFVSLREYYAYKLMIRPNEGMTPHLSDVVTRVFKMKLDQLVDLIKNKNYFGRCIGLMYDFSYSPCMANGKCIRHFPKRYNGHTFFDDCGFPVYRRRRMNRVVEKNKISLDNQFVVPYNRDLLIRFQCHMNLEVCNNSRSLKYLFKYCLKGHDNATMLIQRKKDNLVSQKPKGKEQCLDEVKHYLDGRYVCASEAAWRILGFDIHYRFPSVERLPVHVPGGKTVSFKVNDNLEQVAEKANTRKSKLEAWFIANKTIPSARDYTYQDFPRGFTWLSGSCKWKIRERGIVVGRLTEVHASSGDAFFLRMLLLRIKGATSFKELRTVNGQVYSSFKEACDALGLLKDDNQWHAALKENSHSAFPQQIRSMFVHILTNCPVADPLRLWEEHWTTMSDDILYSKRKASGNQNLTLGDEDLMIYTLAEIEKLLNEVGKSLKDFPGMPFPESCYLDCASNRLIQEETGYDRVQMKTEHDRSFSDLNREQLEVYSSVVNSINSGKGGLYFVYGSGGCGKTFLWRTLCSRFRSEGKIVLPVASSGIAATLLPGGRTAHSRFQIPIKLDQYSVAGIKHGSDIAELIKQTSLVIWDEAPMQHRHAFESVDRSFRDIMSAVDPRRNNLPFGGITVVFGGDFRQILPVIPKATRSEVVNASLNQSPLWNYCQVFLLQKNMRLGSATTEVENQRFAEFSRWVLDIGDGKVDNIHPDQTFSDPEIIIPRQYLIQNFINSVKSIVDVTYPDFVRNIQSAEYLKQRAILTPTNSIVDDINSHVLNLIPGDTHTYLSQDSIDDIYGDAEDDYESSFPVEYLNSINMPSIPKHELNLKVGAMVMLMRNLNQIMGLCNGTRMVLTKCLKNSVECQIVTGSHVGSKHLIPKIEMEPTDTNFPFVFKRIQFPLQVCFAMTINKSQGQSLDKVGLYLPRPVFSHGQLYVAVYRVTSPDGLHILIQSDSGRSNHFTANVVFDEVFYNLPVVE</sequence>
<keyword evidence="1" id="KW-0234">DNA repair</keyword>
<feature type="domain" description="DNA helicase Pif1-like 2B" evidence="4">
    <location>
        <begin position="1262"/>
        <end position="1306"/>
    </location>
</feature>
<comment type="caution">
    <text evidence="5">The sequence shown here is derived from an EMBL/GenBank/DDBJ whole genome shotgun (WGS) entry which is preliminary data.</text>
</comment>
<dbReference type="SUPFAM" id="SSF52540">
    <property type="entry name" value="P-loop containing nucleoside triphosphate hydrolases"/>
    <property type="match status" value="2"/>
</dbReference>
<dbReference type="Pfam" id="PF21530">
    <property type="entry name" value="Pif1_2B_dom"/>
    <property type="match status" value="1"/>
</dbReference>
<keyword evidence="1" id="KW-0378">Hydrolase</keyword>
<evidence type="ECO:0000259" key="4">
    <source>
        <dbReference type="Pfam" id="PF21530"/>
    </source>
</evidence>
<dbReference type="PANTHER" id="PTHR10492">
    <property type="match status" value="1"/>
</dbReference>
<keyword evidence="1" id="KW-0227">DNA damage</keyword>
<dbReference type="GO" id="GO:0043139">
    <property type="term" value="F:5'-3' DNA helicase activity"/>
    <property type="evidence" value="ECO:0007669"/>
    <property type="project" value="UniProtKB-EC"/>
</dbReference>
<dbReference type="GO" id="GO:0006281">
    <property type="term" value="P:DNA repair"/>
    <property type="evidence" value="ECO:0007669"/>
    <property type="project" value="UniProtKB-KW"/>
</dbReference>
<comment type="catalytic activity">
    <reaction evidence="1">
        <text>ATP + H2O = ADP + phosphate + H(+)</text>
        <dbReference type="Rhea" id="RHEA:13065"/>
        <dbReference type="ChEBI" id="CHEBI:15377"/>
        <dbReference type="ChEBI" id="CHEBI:15378"/>
        <dbReference type="ChEBI" id="CHEBI:30616"/>
        <dbReference type="ChEBI" id="CHEBI:43474"/>
        <dbReference type="ChEBI" id="CHEBI:456216"/>
        <dbReference type="EC" id="5.6.2.3"/>
    </reaction>
</comment>
<dbReference type="CDD" id="cd18809">
    <property type="entry name" value="SF1_C_RecD"/>
    <property type="match status" value="1"/>
</dbReference>
<organism evidence="5 6">
    <name type="scientific">Heracleum sosnowskyi</name>
    <dbReference type="NCBI Taxonomy" id="360622"/>
    <lineage>
        <taxon>Eukaryota</taxon>
        <taxon>Viridiplantae</taxon>
        <taxon>Streptophyta</taxon>
        <taxon>Embryophyta</taxon>
        <taxon>Tracheophyta</taxon>
        <taxon>Spermatophyta</taxon>
        <taxon>Magnoliopsida</taxon>
        <taxon>eudicotyledons</taxon>
        <taxon>Gunneridae</taxon>
        <taxon>Pentapetalae</taxon>
        <taxon>asterids</taxon>
        <taxon>campanulids</taxon>
        <taxon>Apiales</taxon>
        <taxon>Apiaceae</taxon>
        <taxon>Apioideae</taxon>
        <taxon>apioid superclade</taxon>
        <taxon>Tordylieae</taxon>
        <taxon>Tordyliinae</taxon>
        <taxon>Heracleum</taxon>
    </lineage>
</organism>
<reference evidence="5" key="1">
    <citation type="submission" date="2023-02" db="EMBL/GenBank/DDBJ databases">
        <title>Genome of toxic invasive species Heracleum sosnowskyi carries increased number of genes despite the absence of recent whole-genome duplications.</title>
        <authorList>
            <person name="Schelkunov M."/>
            <person name="Shtratnikova V."/>
            <person name="Makarenko M."/>
            <person name="Klepikova A."/>
            <person name="Omelchenko D."/>
            <person name="Novikova G."/>
            <person name="Obukhova E."/>
            <person name="Bogdanov V."/>
            <person name="Penin A."/>
            <person name="Logacheva M."/>
        </authorList>
    </citation>
    <scope>NUCLEOTIDE SEQUENCE</scope>
    <source>
        <strain evidence="5">Hsosn_3</strain>
        <tissue evidence="5">Leaf</tissue>
    </source>
</reference>
<dbReference type="InterPro" id="IPR027417">
    <property type="entry name" value="P-loop_NTPase"/>
</dbReference>
<feature type="domain" description="DNA helicase Pif1-like DEAD-box helicase" evidence="3">
    <location>
        <begin position="939"/>
        <end position="1159"/>
    </location>
</feature>
<protein>
    <recommendedName>
        <fullName evidence="1">ATP-dependent DNA helicase</fullName>
        <ecNumber evidence="1">5.6.2.3</ecNumber>
    </recommendedName>
</protein>
<keyword evidence="6" id="KW-1185">Reference proteome</keyword>
<dbReference type="InterPro" id="IPR049163">
    <property type="entry name" value="Pif1-like_2B_dom"/>
</dbReference>
<reference evidence="5" key="2">
    <citation type="submission" date="2023-05" db="EMBL/GenBank/DDBJ databases">
        <authorList>
            <person name="Schelkunov M.I."/>
        </authorList>
    </citation>
    <scope>NUCLEOTIDE SEQUENCE</scope>
    <source>
        <strain evidence="5">Hsosn_3</strain>
        <tissue evidence="5">Leaf</tissue>
    </source>
</reference>
<dbReference type="EC" id="5.6.2.3" evidence="1"/>
<comment type="cofactor">
    <cofactor evidence="1">
        <name>Mg(2+)</name>
        <dbReference type="ChEBI" id="CHEBI:18420"/>
    </cofactor>
</comment>
<dbReference type="Pfam" id="PF05970">
    <property type="entry name" value="PIF1"/>
    <property type="match status" value="1"/>
</dbReference>
<keyword evidence="1" id="KW-0547">Nucleotide-binding</keyword>
<dbReference type="GO" id="GO:0016787">
    <property type="term" value="F:hydrolase activity"/>
    <property type="evidence" value="ECO:0007669"/>
    <property type="project" value="UniProtKB-KW"/>
</dbReference>
<accession>A0AAD8HAK4</accession>
<dbReference type="GO" id="GO:0000723">
    <property type="term" value="P:telomere maintenance"/>
    <property type="evidence" value="ECO:0007669"/>
    <property type="project" value="InterPro"/>
</dbReference>
<dbReference type="Proteomes" id="UP001237642">
    <property type="component" value="Unassembled WGS sequence"/>
</dbReference>
<keyword evidence="1" id="KW-0233">DNA recombination</keyword>
<comment type="similarity">
    <text evidence="1">Belongs to the helicase family.</text>
</comment>
<feature type="compositionally biased region" description="Polar residues" evidence="2">
    <location>
        <begin position="65"/>
        <end position="81"/>
    </location>
</feature>
<evidence type="ECO:0000256" key="1">
    <source>
        <dbReference type="RuleBase" id="RU363044"/>
    </source>
</evidence>
<feature type="compositionally biased region" description="Polar residues" evidence="2">
    <location>
        <begin position="12"/>
        <end position="24"/>
    </location>
</feature>
<proteinExistence type="inferred from homology"/>
<gene>
    <name evidence="5" type="ORF">POM88_039708</name>
</gene>
<keyword evidence="1" id="KW-0067">ATP-binding</keyword>
<evidence type="ECO:0000313" key="5">
    <source>
        <dbReference type="EMBL" id="KAK1364147.1"/>
    </source>
</evidence>
<feature type="compositionally biased region" description="Low complexity" evidence="2">
    <location>
        <begin position="29"/>
        <end position="42"/>
    </location>
</feature>
<dbReference type="PANTHER" id="PTHR10492:SF90">
    <property type="entry name" value="ATP-DEPENDENT DNA HELICASE"/>
    <property type="match status" value="1"/>
</dbReference>
<dbReference type="GO" id="GO:0006310">
    <property type="term" value="P:DNA recombination"/>
    <property type="evidence" value="ECO:0007669"/>
    <property type="project" value="UniProtKB-KW"/>
</dbReference>